<dbReference type="InterPro" id="IPR017871">
    <property type="entry name" value="ABC_transporter-like_CS"/>
</dbReference>
<feature type="domain" description="ABC transporter" evidence="3">
    <location>
        <begin position="2"/>
        <end position="229"/>
    </location>
</feature>
<evidence type="ECO:0000313" key="4">
    <source>
        <dbReference type="EMBL" id="BDG59012.1"/>
    </source>
</evidence>
<accession>A0AA35CHL1</accession>
<evidence type="ECO:0000259" key="3">
    <source>
        <dbReference type="PROSITE" id="PS50893"/>
    </source>
</evidence>
<dbReference type="PROSITE" id="PS50893">
    <property type="entry name" value="ABC_TRANSPORTER_2"/>
    <property type="match status" value="1"/>
</dbReference>
<dbReference type="AlphaFoldDB" id="A0AA35CHL1"/>
<dbReference type="RefSeq" id="WP_264843132.1">
    <property type="nucleotide sequence ID" value="NZ_AP025628.1"/>
</dbReference>
<dbReference type="GO" id="GO:0016887">
    <property type="term" value="F:ATP hydrolysis activity"/>
    <property type="evidence" value="ECO:0007669"/>
    <property type="project" value="InterPro"/>
</dbReference>
<evidence type="ECO:0000256" key="2">
    <source>
        <dbReference type="ARBA" id="ARBA00022840"/>
    </source>
</evidence>
<keyword evidence="5" id="KW-1185">Reference proteome</keyword>
<dbReference type="PANTHER" id="PTHR43038">
    <property type="entry name" value="ATP-BINDING CASSETTE, SUB-FAMILY H, MEMBER 1"/>
    <property type="match status" value="1"/>
</dbReference>
<keyword evidence="1" id="KW-0547">Nucleotide-binding</keyword>
<protein>
    <submittedName>
        <fullName evidence="4">ABC transporter ATP-binding protein</fullName>
    </submittedName>
</protein>
<name>A0AA35CHL1_9FIRM</name>
<dbReference type="GO" id="GO:0005524">
    <property type="term" value="F:ATP binding"/>
    <property type="evidence" value="ECO:0007669"/>
    <property type="project" value="UniProtKB-KW"/>
</dbReference>
<evidence type="ECO:0000313" key="5">
    <source>
        <dbReference type="Proteomes" id="UP001163687"/>
    </source>
</evidence>
<dbReference type="SMART" id="SM00382">
    <property type="entry name" value="AAA"/>
    <property type="match status" value="1"/>
</dbReference>
<dbReference type="PROSITE" id="PS00211">
    <property type="entry name" value="ABC_TRANSPORTER_1"/>
    <property type="match status" value="1"/>
</dbReference>
<dbReference type="Pfam" id="PF00005">
    <property type="entry name" value="ABC_tran"/>
    <property type="match status" value="1"/>
</dbReference>
<dbReference type="KEGG" id="cmic:caldi_01020"/>
<dbReference type="CDD" id="cd03230">
    <property type="entry name" value="ABC_DR_subfamily_A"/>
    <property type="match status" value="1"/>
</dbReference>
<dbReference type="InterPro" id="IPR003439">
    <property type="entry name" value="ABC_transporter-like_ATP-bd"/>
</dbReference>
<dbReference type="PANTHER" id="PTHR43038:SF3">
    <property type="entry name" value="ABC TRANSPORTER G FAMILY MEMBER 20 ISOFORM X1"/>
    <property type="match status" value="1"/>
</dbReference>
<dbReference type="EMBL" id="AP025628">
    <property type="protein sequence ID" value="BDG59012.1"/>
    <property type="molecule type" value="Genomic_DNA"/>
</dbReference>
<dbReference type="InterPro" id="IPR003593">
    <property type="entry name" value="AAA+_ATPase"/>
</dbReference>
<dbReference type="Proteomes" id="UP001163687">
    <property type="component" value="Chromosome"/>
</dbReference>
<gene>
    <name evidence="4" type="primary">ybhF-N</name>
    <name evidence="4" type="ORF">caldi_01020</name>
</gene>
<proteinExistence type="predicted"/>
<dbReference type="InterPro" id="IPR027417">
    <property type="entry name" value="P-loop_NTPase"/>
</dbReference>
<keyword evidence="2 4" id="KW-0067">ATP-binding</keyword>
<dbReference type="Gene3D" id="3.40.50.300">
    <property type="entry name" value="P-loop containing nucleotide triphosphate hydrolases"/>
    <property type="match status" value="1"/>
</dbReference>
<dbReference type="SUPFAM" id="SSF52540">
    <property type="entry name" value="P-loop containing nucleoside triphosphate hydrolases"/>
    <property type="match status" value="1"/>
</dbReference>
<sequence>MIEVRGLRKRFGAVEALAGIDLHVPAGTLFGLLGPDGAGKTTTLRCLAGVLAPDGGQVRVAGQDPVSPGARRRLGYVTQPPGLYGDLTVQENIVFFGRVYGLEPGVLRERIREVLDFTGLGPFAGRLADHLSGGMRQKLALACALVHEPDVLLLDEPTTGVDPLARRDFWTLLDRLRARGVAAVVSTPYQDEARRCDRLAFLWRGRLLAEGAPEEVRQLAPPGVLRLTGAPLAALRQVAAGCPSVRVAYADARGVTALGDDPERMRIEIEEGLGRAGLSAAVAPATAVLEDALIALTVAGEGA</sequence>
<evidence type="ECO:0000256" key="1">
    <source>
        <dbReference type="ARBA" id="ARBA00022741"/>
    </source>
</evidence>
<organism evidence="4 5">
    <name type="scientific">Caldinitratiruptor microaerophilus</name>
    <dbReference type="NCBI Taxonomy" id="671077"/>
    <lineage>
        <taxon>Bacteria</taxon>
        <taxon>Bacillati</taxon>
        <taxon>Bacillota</taxon>
        <taxon>Clostridia</taxon>
        <taxon>Eubacteriales</taxon>
        <taxon>Symbiobacteriaceae</taxon>
        <taxon>Caldinitratiruptor</taxon>
    </lineage>
</organism>
<reference evidence="4" key="1">
    <citation type="submission" date="2022-03" db="EMBL/GenBank/DDBJ databases">
        <title>Complete genome sequence of Caldinitratiruptor microaerophilus.</title>
        <authorList>
            <person name="Mukaiyama R."/>
            <person name="Nishiyama T."/>
            <person name="Ueda K."/>
        </authorList>
    </citation>
    <scope>NUCLEOTIDE SEQUENCE</scope>
    <source>
        <strain evidence="4">JCM 16183</strain>
    </source>
</reference>